<dbReference type="CDD" id="cd11333">
    <property type="entry name" value="AmyAc_SI_OligoGlu_DGase"/>
    <property type="match status" value="1"/>
</dbReference>
<evidence type="ECO:0000256" key="2">
    <source>
        <dbReference type="ARBA" id="ARBA00026248"/>
    </source>
</evidence>
<evidence type="ECO:0000259" key="4">
    <source>
        <dbReference type="SMART" id="SM00642"/>
    </source>
</evidence>
<dbReference type="GO" id="GO:0033934">
    <property type="term" value="F:glucan 1,4-alpha-maltotriohydrolase activity"/>
    <property type="evidence" value="ECO:0007669"/>
    <property type="project" value="TreeGrafter"/>
</dbReference>
<dbReference type="Pfam" id="PF00128">
    <property type="entry name" value="Alpha-amylase"/>
    <property type="match status" value="1"/>
</dbReference>
<accession>A0A6J3MD50</accession>
<dbReference type="InterPro" id="IPR013780">
    <property type="entry name" value="Glyco_hydro_b"/>
</dbReference>
<dbReference type="SUPFAM" id="SSF51445">
    <property type="entry name" value="(Trans)glycosidases"/>
    <property type="match status" value="1"/>
</dbReference>
<reference evidence="6" key="1">
    <citation type="submission" date="2020-01" db="EMBL/GenBank/DDBJ databases">
        <authorList>
            <consortium name="DOE Joint Genome Institute"/>
            <person name="Haridas S."/>
            <person name="Albert R."/>
            <person name="Binder M."/>
            <person name="Bloem J."/>
            <person name="Labutti K."/>
            <person name="Salamov A."/>
            <person name="Andreopoulos B."/>
            <person name="Baker S.E."/>
            <person name="Barry K."/>
            <person name="Bills G."/>
            <person name="Bluhm B.H."/>
            <person name="Cannon C."/>
            <person name="Castanera R."/>
            <person name="Culley D.E."/>
            <person name="Daum C."/>
            <person name="Ezra D."/>
            <person name="Gonzalez J.B."/>
            <person name="Henrissat B."/>
            <person name="Kuo A."/>
            <person name="Liang C."/>
            <person name="Lipzen A."/>
            <person name="Lutzoni F."/>
            <person name="Magnuson J."/>
            <person name="Mondo S."/>
            <person name="Nolan M."/>
            <person name="Ohm R."/>
            <person name="Pangilinan J."/>
            <person name="Park H.-J."/>
            <person name="Ramirez L."/>
            <person name="Alfaro M."/>
            <person name="Sun H."/>
            <person name="Tritt A."/>
            <person name="Yoshinaga Y."/>
            <person name="Zwiers L.-H."/>
            <person name="Turgeon B.G."/>
            <person name="Goodwin S.B."/>
            <person name="Spatafora J.W."/>
            <person name="Crous P.W."/>
            <person name="Grigoriev I.V."/>
        </authorList>
    </citation>
    <scope>NUCLEOTIDE SEQUENCE</scope>
    <source>
        <strain evidence="6">CBS 342.82</strain>
    </source>
</reference>
<dbReference type="SMART" id="SM00642">
    <property type="entry name" value="Aamy"/>
    <property type="match status" value="1"/>
</dbReference>
<feature type="domain" description="Glycosyl hydrolase family 13 catalytic" evidence="4">
    <location>
        <begin position="15"/>
        <end position="439"/>
    </location>
</feature>
<evidence type="ECO:0000256" key="3">
    <source>
        <dbReference type="SAM" id="MobiDB-lite"/>
    </source>
</evidence>
<dbReference type="GO" id="GO:0004575">
    <property type="term" value="F:sucrose alpha-glucosidase activity"/>
    <property type="evidence" value="ECO:0007669"/>
    <property type="project" value="TreeGrafter"/>
</dbReference>
<dbReference type="GeneID" id="54361665"/>
<dbReference type="OrthoDB" id="1740265at2759"/>
<dbReference type="GO" id="GO:0000025">
    <property type="term" value="P:maltose catabolic process"/>
    <property type="evidence" value="ECO:0007669"/>
    <property type="project" value="TreeGrafter"/>
</dbReference>
<dbReference type="PANTHER" id="PTHR10357:SF232">
    <property type="entry name" value="GLYCOSYL HYDROLASE FAMILY 13 CATALYTIC DOMAIN-CONTAINING PROTEIN"/>
    <property type="match status" value="1"/>
</dbReference>
<dbReference type="RefSeq" id="XP_033462844.1">
    <property type="nucleotide sequence ID" value="XM_033603865.1"/>
</dbReference>
<feature type="region of interest" description="Disordered" evidence="3">
    <location>
        <begin position="474"/>
        <end position="494"/>
    </location>
</feature>
<dbReference type="Gene3D" id="2.60.40.1180">
    <property type="entry name" value="Golgi alpha-mannosidase II"/>
    <property type="match status" value="1"/>
</dbReference>
<dbReference type="SUPFAM" id="SSF51011">
    <property type="entry name" value="Glycosyl hydrolase domain"/>
    <property type="match status" value="1"/>
</dbReference>
<dbReference type="InterPro" id="IPR032091">
    <property type="entry name" value="Malt_amylase-like_C"/>
</dbReference>
<keyword evidence="2" id="KW-0462">Maltose metabolism</keyword>
<gene>
    <name evidence="6" type="ORF">K489DRAFT_376193</name>
</gene>
<keyword evidence="5" id="KW-1185">Reference proteome</keyword>
<organism evidence="6">
    <name type="scientific">Dissoconium aciculare CBS 342.82</name>
    <dbReference type="NCBI Taxonomy" id="1314786"/>
    <lineage>
        <taxon>Eukaryota</taxon>
        <taxon>Fungi</taxon>
        <taxon>Dikarya</taxon>
        <taxon>Ascomycota</taxon>
        <taxon>Pezizomycotina</taxon>
        <taxon>Dothideomycetes</taxon>
        <taxon>Dothideomycetidae</taxon>
        <taxon>Mycosphaerellales</taxon>
        <taxon>Dissoconiaceae</taxon>
        <taxon>Dissoconium</taxon>
    </lineage>
</organism>
<dbReference type="InterPro" id="IPR006047">
    <property type="entry name" value="GH13_cat_dom"/>
</dbReference>
<dbReference type="Gene3D" id="3.90.400.10">
    <property type="entry name" value="Oligo-1,6-glucosidase, Domain 2"/>
    <property type="match status" value="1"/>
</dbReference>
<evidence type="ECO:0000256" key="1">
    <source>
        <dbReference type="ARBA" id="ARBA00008061"/>
    </source>
</evidence>
<dbReference type="FunFam" id="3.20.20.80:FF:000087">
    <property type="entry name" value="Oligo-1,6-glucosidase IMA1"/>
    <property type="match status" value="1"/>
</dbReference>
<dbReference type="Proteomes" id="UP000504637">
    <property type="component" value="Unplaced"/>
</dbReference>
<reference evidence="6" key="3">
    <citation type="submission" date="2025-08" db="UniProtKB">
        <authorList>
            <consortium name="RefSeq"/>
        </authorList>
    </citation>
    <scope>IDENTIFICATION</scope>
    <source>
        <strain evidence="6">CBS 342.82</strain>
    </source>
</reference>
<dbReference type="GO" id="GO:0004556">
    <property type="term" value="F:alpha-amylase activity"/>
    <property type="evidence" value="ECO:0007669"/>
    <property type="project" value="TreeGrafter"/>
</dbReference>
<evidence type="ECO:0000313" key="6">
    <source>
        <dbReference type="RefSeq" id="XP_033462844.1"/>
    </source>
</evidence>
<dbReference type="AlphaFoldDB" id="A0A6J3MD50"/>
<proteinExistence type="inferred from homology"/>
<evidence type="ECO:0000313" key="5">
    <source>
        <dbReference type="Proteomes" id="UP000504637"/>
    </source>
</evidence>
<dbReference type="GO" id="GO:0004574">
    <property type="term" value="F:oligo-1,6-glucosidase activity"/>
    <property type="evidence" value="ECO:0007669"/>
    <property type="project" value="TreeGrafter"/>
</dbReference>
<reference evidence="6" key="2">
    <citation type="submission" date="2020-04" db="EMBL/GenBank/DDBJ databases">
        <authorList>
            <consortium name="NCBI Genome Project"/>
        </authorList>
    </citation>
    <scope>NUCLEOTIDE SEQUENCE</scope>
    <source>
        <strain evidence="6">CBS 342.82</strain>
    </source>
</reference>
<keyword evidence="6" id="KW-0378">Hydrolase</keyword>
<dbReference type="InterPro" id="IPR045857">
    <property type="entry name" value="O16G_dom_2"/>
</dbReference>
<dbReference type="InterPro" id="IPR017853">
    <property type="entry name" value="GH"/>
</dbReference>
<sequence length="639" mass="72292">MSTQRAYWKESVVYQVYPASFLSTGSGSQPGWGDIKGITSKLDYLKDLGVDIVWSSPFFKSPQVDLGYDISDYKDIDPRYGTLADVDELIAGLKQRDMKLMIDLVVNHTSDQHAWFQESRSSQTNPKRSWYHWQPAKTDADGNRVPPNNWAMQLGEAHSAWTWDESTQEYYLSLFTPEQPDLNWENPDVRAAVHDVLRFWLDRGACGFRMDVINHISKEPGYPDARVIYPDSRYQPGHEHYANGPRLHEFLQEINAKVLSKYDSMTVGEMPFARDTTEILKVIAADRKEINMIFIFDIVNVDDDPFRFSLKQWKPKDVATIISKWQTDLVQGGGWPSIFLENHDHPRSVTRFTDDSPRYRDLGAKLLALMQTTLGGTLYLYQGEEVGMKNFPLSWDASEYKDIETVNYWKKMQDLSGGDESKMVEAKRIIQRKARDHARTPVQWSDGPNAGFCPENVTPWMRVNDDCKEVNVAAQAPGHQNTLKDASKEQGGGLKSSISKAAQKMADNFAPVGSSLGPVVPTHSMPIPSSEGEPLSVWQFWQRGLANRKAHKDVFVYGTFEALNVSNEDVFAYRRVGEKEAFVVLLNFTGETVSLDLPEKPAKTSKWVISNYAEGPTDRALQGKITLKPWEGLLGTAAV</sequence>
<dbReference type="Pfam" id="PF16657">
    <property type="entry name" value="Malt_amylase_C"/>
    <property type="match status" value="1"/>
</dbReference>
<dbReference type="GO" id="GO:0005987">
    <property type="term" value="P:sucrose catabolic process"/>
    <property type="evidence" value="ECO:0007669"/>
    <property type="project" value="TreeGrafter"/>
</dbReference>
<name>A0A6J3MD50_9PEZI</name>
<dbReference type="Gene3D" id="3.20.20.80">
    <property type="entry name" value="Glycosidases"/>
    <property type="match status" value="1"/>
</dbReference>
<dbReference type="PANTHER" id="PTHR10357">
    <property type="entry name" value="ALPHA-AMYLASE FAMILY MEMBER"/>
    <property type="match status" value="1"/>
</dbReference>
<protein>
    <submittedName>
        <fullName evidence="6">Glycoside hydrolase family 13 protein</fullName>
    </submittedName>
</protein>
<comment type="similarity">
    <text evidence="1">Belongs to the glycosyl hydrolase 13 family.</text>
</comment>